<dbReference type="GO" id="GO:0005737">
    <property type="term" value="C:cytoplasm"/>
    <property type="evidence" value="ECO:0007669"/>
    <property type="project" value="UniProtKB-SubCell"/>
</dbReference>
<dbReference type="Gene3D" id="3.40.50.300">
    <property type="entry name" value="P-loop containing nucleotide triphosphate hydrolases"/>
    <property type="match status" value="1"/>
</dbReference>
<evidence type="ECO:0000256" key="9">
    <source>
        <dbReference type="ARBA" id="ARBA00022842"/>
    </source>
</evidence>
<dbReference type="RefSeq" id="WP_027290656.1">
    <property type="nucleotide sequence ID" value="NZ_CANTWR010000008.1"/>
</dbReference>
<dbReference type="GO" id="GO:0005524">
    <property type="term" value="F:ATP binding"/>
    <property type="evidence" value="ECO:0007669"/>
    <property type="project" value="UniProtKB-KW"/>
</dbReference>
<proteinExistence type="inferred from homology"/>
<keyword evidence="6" id="KW-0479">Metal-binding</keyword>
<dbReference type="GO" id="GO:0002949">
    <property type="term" value="P:tRNA threonylcarbamoyladenosine modification"/>
    <property type="evidence" value="ECO:0007669"/>
    <property type="project" value="InterPro"/>
</dbReference>
<organism evidence="11 12">
    <name type="scientific">Rikenella microfusus</name>
    <dbReference type="NCBI Taxonomy" id="28139"/>
    <lineage>
        <taxon>Bacteria</taxon>
        <taxon>Pseudomonadati</taxon>
        <taxon>Bacteroidota</taxon>
        <taxon>Bacteroidia</taxon>
        <taxon>Bacteroidales</taxon>
        <taxon>Rikenellaceae</taxon>
        <taxon>Rikenella</taxon>
    </lineage>
</organism>
<accession>A0A379MP00</accession>
<dbReference type="STRING" id="880526.GCA_000427365_00900"/>
<dbReference type="PANTHER" id="PTHR33540">
    <property type="entry name" value="TRNA THREONYLCARBAMOYLADENOSINE BIOSYNTHESIS PROTEIN TSAE"/>
    <property type="match status" value="1"/>
</dbReference>
<dbReference type="NCBIfam" id="TIGR00150">
    <property type="entry name" value="T6A_YjeE"/>
    <property type="match status" value="1"/>
</dbReference>
<keyword evidence="7" id="KW-0547">Nucleotide-binding</keyword>
<gene>
    <name evidence="11" type="ORF">NCTC11190_00545</name>
</gene>
<name>A0A379MP00_9BACT</name>
<sequence>MKTITIKGLSDLPDAAEELLAEAQARQATIIAFHGAMGAGKTTLVKEMCRQLGIDPQEVNSPSFAIVNVYRPATETARGTGPETVYHFDFYRIRSVEEAFDFGYEEYFFSGNLCLVEWPEKIGELIPEDALNVRLTIVDEDTRTLEIED</sequence>
<evidence type="ECO:0000256" key="6">
    <source>
        <dbReference type="ARBA" id="ARBA00022723"/>
    </source>
</evidence>
<evidence type="ECO:0000256" key="3">
    <source>
        <dbReference type="ARBA" id="ARBA00019010"/>
    </source>
</evidence>
<keyword evidence="4" id="KW-0963">Cytoplasm</keyword>
<evidence type="ECO:0000256" key="7">
    <source>
        <dbReference type="ARBA" id="ARBA00022741"/>
    </source>
</evidence>
<dbReference type="Proteomes" id="UP000255233">
    <property type="component" value="Unassembled WGS sequence"/>
</dbReference>
<evidence type="ECO:0000256" key="4">
    <source>
        <dbReference type="ARBA" id="ARBA00022490"/>
    </source>
</evidence>
<evidence type="ECO:0000256" key="5">
    <source>
        <dbReference type="ARBA" id="ARBA00022694"/>
    </source>
</evidence>
<keyword evidence="8" id="KW-0067">ATP-binding</keyword>
<evidence type="ECO:0000313" key="11">
    <source>
        <dbReference type="EMBL" id="SUE33338.1"/>
    </source>
</evidence>
<evidence type="ECO:0000256" key="2">
    <source>
        <dbReference type="ARBA" id="ARBA00007599"/>
    </source>
</evidence>
<keyword evidence="5" id="KW-0819">tRNA processing</keyword>
<dbReference type="PANTHER" id="PTHR33540:SF2">
    <property type="entry name" value="TRNA THREONYLCARBAMOYLADENOSINE BIOSYNTHESIS PROTEIN TSAE"/>
    <property type="match status" value="1"/>
</dbReference>
<dbReference type="SUPFAM" id="SSF52540">
    <property type="entry name" value="P-loop containing nucleoside triphosphate hydrolases"/>
    <property type="match status" value="1"/>
</dbReference>
<keyword evidence="9" id="KW-0460">Magnesium</keyword>
<dbReference type="EMBL" id="UGVL01000001">
    <property type="protein sequence ID" value="SUE33338.1"/>
    <property type="molecule type" value="Genomic_DNA"/>
</dbReference>
<evidence type="ECO:0000313" key="12">
    <source>
        <dbReference type="Proteomes" id="UP000255233"/>
    </source>
</evidence>
<keyword evidence="12" id="KW-1185">Reference proteome</keyword>
<dbReference type="InterPro" id="IPR003442">
    <property type="entry name" value="T6A_TsaE"/>
</dbReference>
<evidence type="ECO:0000256" key="1">
    <source>
        <dbReference type="ARBA" id="ARBA00004496"/>
    </source>
</evidence>
<dbReference type="InterPro" id="IPR027417">
    <property type="entry name" value="P-loop_NTPase"/>
</dbReference>
<dbReference type="Pfam" id="PF02367">
    <property type="entry name" value="TsaE"/>
    <property type="match status" value="1"/>
</dbReference>
<evidence type="ECO:0000256" key="10">
    <source>
        <dbReference type="ARBA" id="ARBA00032441"/>
    </source>
</evidence>
<comment type="similarity">
    <text evidence="2">Belongs to the TsaE family.</text>
</comment>
<dbReference type="OrthoDB" id="9815896at2"/>
<dbReference type="GO" id="GO:0046872">
    <property type="term" value="F:metal ion binding"/>
    <property type="evidence" value="ECO:0007669"/>
    <property type="project" value="UniProtKB-KW"/>
</dbReference>
<evidence type="ECO:0000256" key="8">
    <source>
        <dbReference type="ARBA" id="ARBA00022840"/>
    </source>
</evidence>
<protein>
    <recommendedName>
        <fullName evidence="3">tRNA threonylcarbamoyladenosine biosynthesis protein TsaE</fullName>
    </recommendedName>
    <alternativeName>
        <fullName evidence="10">t(6)A37 threonylcarbamoyladenosine biosynthesis protein TsaE</fullName>
    </alternativeName>
</protein>
<reference evidence="11 12" key="1">
    <citation type="submission" date="2018-06" db="EMBL/GenBank/DDBJ databases">
        <authorList>
            <consortium name="Pathogen Informatics"/>
            <person name="Doyle S."/>
        </authorList>
    </citation>
    <scope>NUCLEOTIDE SEQUENCE [LARGE SCALE GENOMIC DNA]</scope>
    <source>
        <strain evidence="11 12">NCTC11190</strain>
    </source>
</reference>
<comment type="subcellular location">
    <subcellularLocation>
        <location evidence="1">Cytoplasm</location>
    </subcellularLocation>
</comment>
<dbReference type="AlphaFoldDB" id="A0A379MP00"/>